<dbReference type="STRING" id="1499967.U27_04286"/>
<dbReference type="Pfam" id="PF03683">
    <property type="entry name" value="UPF0175"/>
    <property type="match status" value="1"/>
</dbReference>
<reference evidence="1" key="1">
    <citation type="journal article" date="2015" name="PeerJ">
        <title>First genomic representation of candidate bacterial phylum KSB3 points to enhanced environmental sensing as a trigger of wastewater bulking.</title>
        <authorList>
            <person name="Sekiguchi Y."/>
            <person name="Ohashi A."/>
            <person name="Parks D.H."/>
            <person name="Yamauchi T."/>
            <person name="Tyson G.W."/>
            <person name="Hugenholtz P."/>
        </authorList>
    </citation>
    <scope>NUCLEOTIDE SEQUENCE [LARGE SCALE GENOMIC DNA]</scope>
</reference>
<keyword evidence="2" id="KW-1185">Reference proteome</keyword>
<accession>A0A081BYB6</accession>
<organism evidence="1">
    <name type="scientific">Vecturithrix granuli</name>
    <dbReference type="NCBI Taxonomy" id="1499967"/>
    <lineage>
        <taxon>Bacteria</taxon>
        <taxon>Candidatus Moduliflexota</taxon>
        <taxon>Candidatus Vecturitrichia</taxon>
        <taxon>Candidatus Vecturitrichales</taxon>
        <taxon>Candidatus Vecturitrichaceae</taxon>
        <taxon>Candidatus Vecturithrix</taxon>
    </lineage>
</organism>
<evidence type="ECO:0000313" key="1">
    <source>
        <dbReference type="EMBL" id="GAK57321.1"/>
    </source>
</evidence>
<dbReference type="EMBL" id="DF820465">
    <property type="protein sequence ID" value="GAK57321.1"/>
    <property type="molecule type" value="Genomic_DNA"/>
</dbReference>
<evidence type="ECO:0000313" key="2">
    <source>
        <dbReference type="Proteomes" id="UP000030661"/>
    </source>
</evidence>
<dbReference type="InterPro" id="IPR005368">
    <property type="entry name" value="UPF0175"/>
</dbReference>
<name>A0A081BYB6_VECG1</name>
<sequence length="94" mass="10515">MFNLKQAQTLGTDTMPISFELPADVFLSTSVSMDQLVQEMRETLAFKLFSEGRLSGGKAAKLAGMSRIAFLLRAGQLQIDWLSYNPVEMRRELA</sequence>
<dbReference type="AlphaFoldDB" id="A0A081BYB6"/>
<dbReference type="Proteomes" id="UP000030661">
    <property type="component" value="Unassembled WGS sequence"/>
</dbReference>
<proteinExistence type="predicted"/>
<protein>
    <submittedName>
        <fullName evidence="1">Uncharacterized protein</fullName>
    </submittedName>
</protein>
<gene>
    <name evidence="1" type="ORF">U27_04286</name>
</gene>
<dbReference type="HOGENOM" id="CLU_154570_5_1_0"/>